<feature type="compositionally biased region" description="Basic and acidic residues" evidence="1">
    <location>
        <begin position="1"/>
        <end position="20"/>
    </location>
</feature>
<dbReference type="Proteomes" id="UP000023152">
    <property type="component" value="Unassembled WGS sequence"/>
</dbReference>
<evidence type="ECO:0000313" key="2">
    <source>
        <dbReference type="EMBL" id="ETO03503.1"/>
    </source>
</evidence>
<evidence type="ECO:0000313" key="3">
    <source>
        <dbReference type="Proteomes" id="UP000023152"/>
    </source>
</evidence>
<comment type="caution">
    <text evidence="2">The sequence shown here is derived from an EMBL/GenBank/DDBJ whole genome shotgun (WGS) entry which is preliminary data.</text>
</comment>
<gene>
    <name evidence="2" type="ORF">RFI_33902</name>
</gene>
<feature type="compositionally biased region" description="Basic and acidic residues" evidence="1">
    <location>
        <begin position="31"/>
        <end position="44"/>
    </location>
</feature>
<dbReference type="AlphaFoldDB" id="X6LNK2"/>
<feature type="compositionally biased region" description="Basic residues" evidence="1">
    <location>
        <begin position="21"/>
        <end position="30"/>
    </location>
</feature>
<feature type="region of interest" description="Disordered" evidence="1">
    <location>
        <begin position="1"/>
        <end position="52"/>
    </location>
</feature>
<keyword evidence="3" id="KW-1185">Reference proteome</keyword>
<organism evidence="2 3">
    <name type="scientific">Reticulomyxa filosa</name>
    <dbReference type="NCBI Taxonomy" id="46433"/>
    <lineage>
        <taxon>Eukaryota</taxon>
        <taxon>Sar</taxon>
        <taxon>Rhizaria</taxon>
        <taxon>Retaria</taxon>
        <taxon>Foraminifera</taxon>
        <taxon>Monothalamids</taxon>
        <taxon>Reticulomyxidae</taxon>
        <taxon>Reticulomyxa</taxon>
    </lineage>
</organism>
<proteinExistence type="predicted"/>
<accession>X6LNK2</accession>
<reference evidence="2 3" key="1">
    <citation type="journal article" date="2013" name="Curr. Biol.">
        <title>The Genome of the Foraminiferan Reticulomyxa filosa.</title>
        <authorList>
            <person name="Glockner G."/>
            <person name="Hulsmann N."/>
            <person name="Schleicher M."/>
            <person name="Noegel A.A."/>
            <person name="Eichinger L."/>
            <person name="Gallinger C."/>
            <person name="Pawlowski J."/>
            <person name="Sierra R."/>
            <person name="Euteneuer U."/>
            <person name="Pillet L."/>
            <person name="Moustafa A."/>
            <person name="Platzer M."/>
            <person name="Groth M."/>
            <person name="Szafranski K."/>
            <person name="Schliwa M."/>
        </authorList>
    </citation>
    <scope>NUCLEOTIDE SEQUENCE [LARGE SCALE GENOMIC DNA]</scope>
</reference>
<dbReference type="EMBL" id="ASPP01033121">
    <property type="protein sequence ID" value="ETO03503.1"/>
    <property type="molecule type" value="Genomic_DNA"/>
</dbReference>
<evidence type="ECO:0000256" key="1">
    <source>
        <dbReference type="SAM" id="MobiDB-lite"/>
    </source>
</evidence>
<protein>
    <submittedName>
        <fullName evidence="2">Uncharacterized protein</fullName>
    </submittedName>
</protein>
<sequence length="208" mass="24192">MKILKNEKKCKNEIKKVEMRKIRKKKKRAKKGEEDMKKKKEQKNVKKIKKSGKCSRKTLEEVLAKIAKIAGKQKEKEDDGQLMSGDRTSRVRARFRTLDYLFSSVYAHKSLEKILGEAHYQRSRRTRSMGANKQVKVVVMKLRQLCKRRITMKARCVRAHIRKFVILILNTSNNEKEKKNADGSPQTVNGALRYANFQSSIIQAKICP</sequence>
<name>X6LNK2_RETFI</name>